<dbReference type="RefSeq" id="WP_107571456.1">
    <property type="nucleotide sequence ID" value="NZ_PYYB01000006.1"/>
</dbReference>
<evidence type="ECO:0000256" key="8">
    <source>
        <dbReference type="ARBA" id="ARBA00023306"/>
    </source>
</evidence>
<evidence type="ECO:0000256" key="11">
    <source>
        <dbReference type="ARBA" id="ARBA00038367"/>
    </source>
</evidence>
<evidence type="ECO:0000256" key="12">
    <source>
        <dbReference type="ARBA" id="ARBA00047527"/>
    </source>
</evidence>
<dbReference type="GO" id="GO:0071555">
    <property type="term" value="P:cell wall organization"/>
    <property type="evidence" value="ECO:0007669"/>
    <property type="project" value="UniProtKB-KW"/>
</dbReference>
<comment type="function">
    <text evidence="10 13">Cell wall formation. Adds enolpyruvyl to UDP-N-acetylglucosamine.</text>
</comment>
<keyword evidence="7 13" id="KW-0573">Peptidoglycan synthesis</keyword>
<keyword evidence="8 13" id="KW-0131">Cell cycle</keyword>
<evidence type="ECO:0000259" key="14">
    <source>
        <dbReference type="Pfam" id="PF00275"/>
    </source>
</evidence>
<dbReference type="GO" id="GO:0009252">
    <property type="term" value="P:peptidoglycan biosynthetic process"/>
    <property type="evidence" value="ECO:0007669"/>
    <property type="project" value="UniProtKB-UniRule"/>
</dbReference>
<evidence type="ECO:0000256" key="13">
    <source>
        <dbReference type="HAMAP-Rule" id="MF_00111"/>
    </source>
</evidence>
<protein>
    <recommendedName>
        <fullName evidence="13">UDP-N-acetylglucosamine 1-carboxyvinyltransferase</fullName>
        <ecNumber evidence="13">2.5.1.7</ecNumber>
    </recommendedName>
    <alternativeName>
        <fullName evidence="13">Enoylpyruvate transferase</fullName>
    </alternativeName>
    <alternativeName>
        <fullName evidence="13">UDP-N-acetylglucosamine enolpyruvyl transferase</fullName>
        <shortName evidence="13">EPT</shortName>
    </alternativeName>
</protein>
<dbReference type="NCBIfam" id="NF006873">
    <property type="entry name" value="PRK09369.1"/>
    <property type="match status" value="1"/>
</dbReference>
<dbReference type="InterPro" id="IPR001986">
    <property type="entry name" value="Enolpyruvate_Tfrase_dom"/>
</dbReference>
<proteinExistence type="inferred from homology"/>
<keyword evidence="9 13" id="KW-0961">Cell wall biogenesis/degradation</keyword>
<keyword evidence="3 13" id="KW-0963">Cytoplasm</keyword>
<comment type="similarity">
    <text evidence="11 13">Belongs to the EPSP synthase family. MurA subfamily.</text>
</comment>
<dbReference type="EMBL" id="PYYB01000006">
    <property type="protein sequence ID" value="PTL54181.1"/>
    <property type="molecule type" value="Genomic_DNA"/>
</dbReference>
<keyword evidence="4 13" id="KW-0132">Cell division</keyword>
<dbReference type="InterPro" id="IPR005750">
    <property type="entry name" value="UDP_GlcNAc_COvinyl_MurA"/>
</dbReference>
<dbReference type="UniPathway" id="UPA00219"/>
<evidence type="ECO:0000256" key="4">
    <source>
        <dbReference type="ARBA" id="ARBA00022618"/>
    </source>
</evidence>
<dbReference type="InterPro" id="IPR050068">
    <property type="entry name" value="MurA_subfamily"/>
</dbReference>
<evidence type="ECO:0000256" key="3">
    <source>
        <dbReference type="ARBA" id="ARBA00022490"/>
    </source>
</evidence>
<sequence>MEKFVIDGGVPLSGTVVPAGNKNGALPILAASVLTSEEVVVRNVPRIRDVEAMLAVLAGLGVTVEWRGANEVALNAAAVTAESAIDRENAERIRASFLLAGPLLARFGRCEMPPPGGDVIGRRRLDPHLDAFVALGARYDHDRDIVLEATGPEGRLRAGEVFMDEPSVMATENALLAAALTPGVTVIGNAACEPHVQDLARMLQKMGADIQGVGSNVMIVSGRDELGGCTHEVSPDHIEIGSFMALAGVTGGEMRIVDTVPDDLRMIRLVFEKLGLRSEVDGADVLVPGGQKLITGRDVGEHKIKVQDGPWPAFPADLTSIAVALATQCEGSVLIHEWMFENRLVFTDKLVLMGADITLCDPHRAIVAGPARLRGERVESPDIRAGMAMLIAALCADGRSEIHNIRQIDRGYERIDERLRELGAKIDRVPVEPHHSS</sequence>
<keyword evidence="5 13" id="KW-0808">Transferase</keyword>
<dbReference type="Gene3D" id="3.65.10.10">
    <property type="entry name" value="Enolpyruvate transferase domain"/>
    <property type="match status" value="2"/>
</dbReference>
<comment type="caution">
    <text evidence="15">The sequence shown here is derived from an EMBL/GenBank/DDBJ whole genome shotgun (WGS) entry which is preliminary data.</text>
</comment>
<dbReference type="AlphaFoldDB" id="A0A2T4UBD6"/>
<keyword evidence="6 13" id="KW-0133">Cell shape</keyword>
<dbReference type="GO" id="GO:0008760">
    <property type="term" value="F:UDP-N-acetylglucosamine 1-carboxyvinyltransferase activity"/>
    <property type="evidence" value="ECO:0007669"/>
    <property type="project" value="UniProtKB-UniRule"/>
</dbReference>
<comment type="catalytic activity">
    <reaction evidence="12 13">
        <text>phosphoenolpyruvate + UDP-N-acetyl-alpha-D-glucosamine = UDP-N-acetyl-3-O-(1-carboxyvinyl)-alpha-D-glucosamine + phosphate</text>
        <dbReference type="Rhea" id="RHEA:18681"/>
        <dbReference type="ChEBI" id="CHEBI:43474"/>
        <dbReference type="ChEBI" id="CHEBI:57705"/>
        <dbReference type="ChEBI" id="CHEBI:58702"/>
        <dbReference type="ChEBI" id="CHEBI:68483"/>
        <dbReference type="EC" id="2.5.1.7"/>
    </reaction>
</comment>
<dbReference type="Proteomes" id="UP000240739">
    <property type="component" value="Unassembled WGS sequence"/>
</dbReference>
<dbReference type="NCBIfam" id="TIGR01072">
    <property type="entry name" value="murA"/>
    <property type="match status" value="1"/>
</dbReference>
<evidence type="ECO:0000256" key="10">
    <source>
        <dbReference type="ARBA" id="ARBA00037534"/>
    </source>
</evidence>
<dbReference type="GO" id="GO:0008360">
    <property type="term" value="P:regulation of cell shape"/>
    <property type="evidence" value="ECO:0007669"/>
    <property type="project" value="UniProtKB-KW"/>
</dbReference>
<dbReference type="OrthoDB" id="9803760at2"/>
<reference evidence="15 16" key="1">
    <citation type="submission" date="2018-03" db="EMBL/GenBank/DDBJ databases">
        <title>Aquarubrobacter algicola gen. nov., sp. nov., a novel actinobacterium isolated from shallow eutrophic lake during the end of cyanobacterial harmful algal blooms.</title>
        <authorList>
            <person name="Chun S.J."/>
        </authorList>
    </citation>
    <scope>NUCLEOTIDE SEQUENCE [LARGE SCALE GENOMIC DNA]</scope>
    <source>
        <strain evidence="15 16">Seoho-28</strain>
    </source>
</reference>
<feature type="binding site" evidence="13">
    <location>
        <position position="94"/>
    </location>
    <ligand>
        <name>UDP-N-acetyl-alpha-D-glucosamine</name>
        <dbReference type="ChEBI" id="CHEBI:57705"/>
    </ligand>
</feature>
<name>A0A2T4UBD6_9ACTN</name>
<evidence type="ECO:0000313" key="15">
    <source>
        <dbReference type="EMBL" id="PTL54181.1"/>
    </source>
</evidence>
<comment type="caution">
    <text evidence="13">Lacks conserved residue(s) required for the propagation of feature annotation.</text>
</comment>
<dbReference type="InterPro" id="IPR036968">
    <property type="entry name" value="Enolpyruvate_Tfrase_sf"/>
</dbReference>
<keyword evidence="16" id="KW-1185">Reference proteome</keyword>
<accession>A0A2T4UBD6</accession>
<evidence type="ECO:0000256" key="6">
    <source>
        <dbReference type="ARBA" id="ARBA00022960"/>
    </source>
</evidence>
<feature type="active site" description="Proton donor" evidence="13">
    <location>
        <position position="118"/>
    </location>
</feature>
<feature type="domain" description="Enolpyruvate transferase" evidence="14">
    <location>
        <begin position="7"/>
        <end position="419"/>
    </location>
</feature>
<dbReference type="GO" id="GO:0005737">
    <property type="term" value="C:cytoplasm"/>
    <property type="evidence" value="ECO:0007669"/>
    <property type="project" value="UniProtKB-SubCell"/>
</dbReference>
<dbReference type="Pfam" id="PF00275">
    <property type="entry name" value="EPSP_synthase"/>
    <property type="match status" value="1"/>
</dbReference>
<comment type="subcellular location">
    <subcellularLocation>
        <location evidence="1 13">Cytoplasm</location>
    </subcellularLocation>
</comment>
<dbReference type="GO" id="GO:0019277">
    <property type="term" value="P:UDP-N-acetylgalactosamine biosynthetic process"/>
    <property type="evidence" value="ECO:0007669"/>
    <property type="project" value="InterPro"/>
</dbReference>
<dbReference type="EC" id="2.5.1.7" evidence="13"/>
<evidence type="ECO:0000256" key="7">
    <source>
        <dbReference type="ARBA" id="ARBA00022984"/>
    </source>
</evidence>
<dbReference type="SUPFAM" id="SSF55205">
    <property type="entry name" value="EPT/RTPC-like"/>
    <property type="match status" value="1"/>
</dbReference>
<evidence type="ECO:0000256" key="9">
    <source>
        <dbReference type="ARBA" id="ARBA00023316"/>
    </source>
</evidence>
<gene>
    <name evidence="13 15" type="primary">murA</name>
    <name evidence="15" type="ORF">C7Y72_22495</name>
</gene>
<organism evidence="15 16">
    <name type="scientific">Paraconexibacter algicola</name>
    <dbReference type="NCBI Taxonomy" id="2133960"/>
    <lineage>
        <taxon>Bacteria</taxon>
        <taxon>Bacillati</taxon>
        <taxon>Actinomycetota</taxon>
        <taxon>Thermoleophilia</taxon>
        <taxon>Solirubrobacterales</taxon>
        <taxon>Paraconexibacteraceae</taxon>
        <taxon>Paraconexibacter</taxon>
    </lineage>
</organism>
<dbReference type="PANTHER" id="PTHR43783:SF1">
    <property type="entry name" value="UDP-N-ACETYLGLUCOSAMINE 1-CARBOXYVINYLTRANSFERASE"/>
    <property type="match status" value="1"/>
</dbReference>
<dbReference type="HAMAP" id="MF_00111">
    <property type="entry name" value="MurA"/>
    <property type="match status" value="1"/>
</dbReference>
<feature type="binding site" evidence="13">
    <location>
        <position position="317"/>
    </location>
    <ligand>
        <name>UDP-N-acetyl-alpha-D-glucosamine</name>
        <dbReference type="ChEBI" id="CHEBI:57705"/>
    </ligand>
</feature>
<evidence type="ECO:0000256" key="2">
    <source>
        <dbReference type="ARBA" id="ARBA00004752"/>
    </source>
</evidence>
<evidence type="ECO:0000313" key="16">
    <source>
        <dbReference type="Proteomes" id="UP000240739"/>
    </source>
</evidence>
<feature type="binding site" evidence="13">
    <location>
        <begin position="22"/>
        <end position="23"/>
    </location>
    <ligand>
        <name>phosphoenolpyruvate</name>
        <dbReference type="ChEBI" id="CHEBI:58702"/>
    </ligand>
</feature>
<feature type="binding site" evidence="13">
    <location>
        <position position="339"/>
    </location>
    <ligand>
        <name>UDP-N-acetyl-alpha-D-glucosamine</name>
        <dbReference type="ChEBI" id="CHEBI:57705"/>
    </ligand>
</feature>
<dbReference type="CDD" id="cd01555">
    <property type="entry name" value="UdpNAET"/>
    <property type="match status" value="1"/>
</dbReference>
<dbReference type="InterPro" id="IPR013792">
    <property type="entry name" value="RNA3'P_cycl/enolpyr_Trfase_a/b"/>
</dbReference>
<evidence type="ECO:0000256" key="5">
    <source>
        <dbReference type="ARBA" id="ARBA00022679"/>
    </source>
</evidence>
<comment type="pathway">
    <text evidence="2 13">Cell wall biogenesis; peptidoglycan biosynthesis.</text>
</comment>
<dbReference type="PANTHER" id="PTHR43783">
    <property type="entry name" value="UDP-N-ACETYLGLUCOSAMINE 1-CARBOXYVINYLTRANSFERASE"/>
    <property type="match status" value="1"/>
</dbReference>
<evidence type="ECO:0000256" key="1">
    <source>
        <dbReference type="ARBA" id="ARBA00004496"/>
    </source>
</evidence>
<dbReference type="GO" id="GO:0051301">
    <property type="term" value="P:cell division"/>
    <property type="evidence" value="ECO:0007669"/>
    <property type="project" value="UniProtKB-KW"/>
</dbReference>